<dbReference type="SUPFAM" id="SSF48726">
    <property type="entry name" value="Immunoglobulin"/>
    <property type="match status" value="1"/>
</dbReference>
<evidence type="ECO:0000313" key="4">
    <source>
        <dbReference type="Proteomes" id="UP000001070"/>
    </source>
</evidence>
<sequence length="173" mass="18962">MVLSYPSSTEDDELMMKDDYDYGSDDQSSPSQQNKPTSVAKPASPLSNRTTTKTGLIGEDVVLKCDESITKSNVILWYKDSKLITSGNSVVLPDFSLNPSNYDLTILRASPQNAGDYYCQIMPEKVLIHTKVILGDHSMDVITPESSTSGQSSFHGIAFIWLLFVGSAPLVFN</sequence>
<dbReference type="InterPro" id="IPR007110">
    <property type="entry name" value="Ig-like_dom"/>
</dbReference>
<evidence type="ECO:0000256" key="1">
    <source>
        <dbReference type="SAM" id="MobiDB-lite"/>
    </source>
</evidence>
<dbReference type="FunCoup" id="B4J8M9">
    <property type="interactions" value="2"/>
</dbReference>
<dbReference type="eggNOG" id="KOG3510">
    <property type="taxonomic scope" value="Eukaryota"/>
</dbReference>
<dbReference type="OMA" id="QSILWFF"/>
<dbReference type="Gene3D" id="2.60.40.10">
    <property type="entry name" value="Immunoglobulins"/>
    <property type="match status" value="1"/>
</dbReference>
<dbReference type="Pfam" id="PF13927">
    <property type="entry name" value="Ig_3"/>
    <property type="match status" value="1"/>
</dbReference>
<feature type="region of interest" description="Disordered" evidence="1">
    <location>
        <begin position="1"/>
        <end position="51"/>
    </location>
</feature>
<evidence type="ECO:0000259" key="2">
    <source>
        <dbReference type="PROSITE" id="PS50835"/>
    </source>
</evidence>
<organism evidence="4">
    <name type="scientific">Drosophila grimshawi</name>
    <name type="common">Hawaiian fruit fly</name>
    <name type="synonym">Idiomyia grimshawi</name>
    <dbReference type="NCBI Taxonomy" id="7222"/>
    <lineage>
        <taxon>Eukaryota</taxon>
        <taxon>Metazoa</taxon>
        <taxon>Ecdysozoa</taxon>
        <taxon>Arthropoda</taxon>
        <taxon>Hexapoda</taxon>
        <taxon>Insecta</taxon>
        <taxon>Pterygota</taxon>
        <taxon>Neoptera</taxon>
        <taxon>Endopterygota</taxon>
        <taxon>Diptera</taxon>
        <taxon>Brachycera</taxon>
        <taxon>Muscomorpha</taxon>
        <taxon>Ephydroidea</taxon>
        <taxon>Drosophilidae</taxon>
        <taxon>Drosophila</taxon>
        <taxon>Hawaiian Drosophila</taxon>
    </lineage>
</organism>
<dbReference type="Proteomes" id="UP000001070">
    <property type="component" value="Unassembled WGS sequence"/>
</dbReference>
<dbReference type="InterPro" id="IPR013783">
    <property type="entry name" value="Ig-like_fold"/>
</dbReference>
<dbReference type="GO" id="GO:0048814">
    <property type="term" value="P:regulation of dendrite morphogenesis"/>
    <property type="evidence" value="ECO:0007669"/>
    <property type="project" value="EnsemblMetazoa"/>
</dbReference>
<dbReference type="OrthoDB" id="8019355at2759"/>
<proteinExistence type="predicted"/>
<dbReference type="HOGENOM" id="CLU_1549237_0_0_1"/>
<gene>
    <name evidence="3" type="primary">Dgri\GH20536</name>
    <name evidence="3" type="ORF">Dgri_GH20536</name>
</gene>
<dbReference type="AlphaFoldDB" id="B4J8M9"/>
<accession>B4J8M9</accession>
<feature type="domain" description="Ig-like" evidence="2">
    <location>
        <begin position="36"/>
        <end position="121"/>
    </location>
</feature>
<name>B4J8M9_DROGR</name>
<dbReference type="EMBL" id="CH916367">
    <property type="protein sequence ID" value="EDW01296.1"/>
    <property type="molecule type" value="Genomic_DNA"/>
</dbReference>
<evidence type="ECO:0000313" key="3">
    <source>
        <dbReference type="EMBL" id="EDW01296.1"/>
    </source>
</evidence>
<dbReference type="PhylomeDB" id="B4J8M9"/>
<dbReference type="PROSITE" id="PS50835">
    <property type="entry name" value="IG_LIKE"/>
    <property type="match status" value="1"/>
</dbReference>
<dbReference type="InterPro" id="IPR003599">
    <property type="entry name" value="Ig_sub"/>
</dbReference>
<reference evidence="3 4" key="1">
    <citation type="journal article" date="2007" name="Nature">
        <title>Evolution of genes and genomes on the Drosophila phylogeny.</title>
        <authorList>
            <consortium name="Drosophila 12 Genomes Consortium"/>
            <person name="Clark A.G."/>
            <person name="Eisen M.B."/>
            <person name="Smith D.R."/>
            <person name="Bergman C.M."/>
            <person name="Oliver B."/>
            <person name="Markow T.A."/>
            <person name="Kaufman T.C."/>
            <person name="Kellis M."/>
            <person name="Gelbart W."/>
            <person name="Iyer V.N."/>
            <person name="Pollard D.A."/>
            <person name="Sackton T.B."/>
            <person name="Larracuente A.M."/>
            <person name="Singh N.D."/>
            <person name="Abad J.P."/>
            <person name="Abt D.N."/>
            <person name="Adryan B."/>
            <person name="Aguade M."/>
            <person name="Akashi H."/>
            <person name="Anderson W.W."/>
            <person name="Aquadro C.F."/>
            <person name="Ardell D.H."/>
            <person name="Arguello R."/>
            <person name="Artieri C.G."/>
            <person name="Barbash D.A."/>
            <person name="Barker D."/>
            <person name="Barsanti P."/>
            <person name="Batterham P."/>
            <person name="Batzoglou S."/>
            <person name="Begun D."/>
            <person name="Bhutkar A."/>
            <person name="Blanco E."/>
            <person name="Bosak S.A."/>
            <person name="Bradley R.K."/>
            <person name="Brand A.D."/>
            <person name="Brent M.R."/>
            <person name="Brooks A.N."/>
            <person name="Brown R.H."/>
            <person name="Butlin R.K."/>
            <person name="Caggese C."/>
            <person name="Calvi B.R."/>
            <person name="Bernardo de Carvalho A."/>
            <person name="Caspi A."/>
            <person name="Castrezana S."/>
            <person name="Celniker S.E."/>
            <person name="Chang J.L."/>
            <person name="Chapple C."/>
            <person name="Chatterji S."/>
            <person name="Chinwalla A."/>
            <person name="Civetta A."/>
            <person name="Clifton S.W."/>
            <person name="Comeron J.M."/>
            <person name="Costello J.C."/>
            <person name="Coyne J.A."/>
            <person name="Daub J."/>
            <person name="David R.G."/>
            <person name="Delcher A.L."/>
            <person name="Delehaunty K."/>
            <person name="Do C.B."/>
            <person name="Ebling H."/>
            <person name="Edwards K."/>
            <person name="Eickbush T."/>
            <person name="Evans J.D."/>
            <person name="Filipski A."/>
            <person name="Findeiss S."/>
            <person name="Freyhult E."/>
            <person name="Fulton L."/>
            <person name="Fulton R."/>
            <person name="Garcia A.C."/>
            <person name="Gardiner A."/>
            <person name="Garfield D.A."/>
            <person name="Garvin B.E."/>
            <person name="Gibson G."/>
            <person name="Gilbert D."/>
            <person name="Gnerre S."/>
            <person name="Godfrey J."/>
            <person name="Good R."/>
            <person name="Gotea V."/>
            <person name="Gravely B."/>
            <person name="Greenberg A.J."/>
            <person name="Griffiths-Jones S."/>
            <person name="Gross S."/>
            <person name="Guigo R."/>
            <person name="Gustafson E.A."/>
            <person name="Haerty W."/>
            <person name="Hahn M.W."/>
            <person name="Halligan D.L."/>
            <person name="Halpern A.L."/>
            <person name="Halter G.M."/>
            <person name="Han M.V."/>
            <person name="Heger A."/>
            <person name="Hillier L."/>
            <person name="Hinrichs A.S."/>
            <person name="Holmes I."/>
            <person name="Hoskins R.A."/>
            <person name="Hubisz M.J."/>
            <person name="Hultmark D."/>
            <person name="Huntley M.A."/>
            <person name="Jaffe D.B."/>
            <person name="Jagadeeshan S."/>
            <person name="Jeck W.R."/>
            <person name="Johnson J."/>
            <person name="Jones C.D."/>
            <person name="Jordan W.C."/>
            <person name="Karpen G.H."/>
            <person name="Kataoka E."/>
            <person name="Keightley P.D."/>
            <person name="Kheradpour P."/>
            <person name="Kirkness E.F."/>
            <person name="Koerich L.B."/>
            <person name="Kristiansen K."/>
            <person name="Kudrna D."/>
            <person name="Kulathinal R.J."/>
            <person name="Kumar S."/>
            <person name="Kwok R."/>
            <person name="Lander E."/>
            <person name="Langley C.H."/>
            <person name="Lapoint R."/>
            <person name="Lazzaro B.P."/>
            <person name="Lee S.J."/>
            <person name="Levesque L."/>
            <person name="Li R."/>
            <person name="Lin C.F."/>
            <person name="Lin M.F."/>
            <person name="Lindblad-Toh K."/>
            <person name="Llopart A."/>
            <person name="Long M."/>
            <person name="Low L."/>
            <person name="Lozovsky E."/>
            <person name="Lu J."/>
            <person name="Luo M."/>
            <person name="Machado C.A."/>
            <person name="Makalowski W."/>
            <person name="Marzo M."/>
            <person name="Matsuda M."/>
            <person name="Matzkin L."/>
            <person name="McAllister B."/>
            <person name="McBride C.S."/>
            <person name="McKernan B."/>
            <person name="McKernan K."/>
            <person name="Mendez-Lago M."/>
            <person name="Minx P."/>
            <person name="Mollenhauer M.U."/>
            <person name="Montooth K."/>
            <person name="Mount S.M."/>
            <person name="Mu X."/>
            <person name="Myers E."/>
            <person name="Negre B."/>
            <person name="Newfeld S."/>
            <person name="Nielsen R."/>
            <person name="Noor M.A."/>
            <person name="O'Grady P."/>
            <person name="Pachter L."/>
            <person name="Papaceit M."/>
            <person name="Parisi M.J."/>
            <person name="Parisi M."/>
            <person name="Parts L."/>
            <person name="Pedersen J.S."/>
            <person name="Pesole G."/>
            <person name="Phillippy A.M."/>
            <person name="Ponting C.P."/>
            <person name="Pop M."/>
            <person name="Porcelli D."/>
            <person name="Powell J.R."/>
            <person name="Prohaska S."/>
            <person name="Pruitt K."/>
            <person name="Puig M."/>
            <person name="Quesneville H."/>
            <person name="Ram K.R."/>
            <person name="Rand D."/>
            <person name="Rasmussen M.D."/>
            <person name="Reed L.K."/>
            <person name="Reenan R."/>
            <person name="Reily A."/>
            <person name="Remington K.A."/>
            <person name="Rieger T.T."/>
            <person name="Ritchie M.G."/>
            <person name="Robin C."/>
            <person name="Rogers Y.H."/>
            <person name="Rohde C."/>
            <person name="Rozas J."/>
            <person name="Rubenfield M.J."/>
            <person name="Ruiz A."/>
            <person name="Russo S."/>
            <person name="Salzberg S.L."/>
            <person name="Sanchez-Gracia A."/>
            <person name="Saranga D.J."/>
            <person name="Sato H."/>
            <person name="Schaeffer S.W."/>
            <person name="Schatz M.C."/>
            <person name="Schlenke T."/>
            <person name="Schwartz R."/>
            <person name="Segarra C."/>
            <person name="Singh R.S."/>
            <person name="Sirot L."/>
            <person name="Sirota M."/>
            <person name="Sisneros N.B."/>
            <person name="Smith C.D."/>
            <person name="Smith T.F."/>
            <person name="Spieth J."/>
            <person name="Stage D.E."/>
            <person name="Stark A."/>
            <person name="Stephan W."/>
            <person name="Strausberg R.L."/>
            <person name="Strempel S."/>
            <person name="Sturgill D."/>
            <person name="Sutton G."/>
            <person name="Sutton G.G."/>
            <person name="Tao W."/>
            <person name="Teichmann S."/>
            <person name="Tobari Y.N."/>
            <person name="Tomimura Y."/>
            <person name="Tsolas J.M."/>
            <person name="Valente V.L."/>
            <person name="Venter E."/>
            <person name="Venter J.C."/>
            <person name="Vicario S."/>
            <person name="Vieira F.G."/>
            <person name="Vilella A.J."/>
            <person name="Villasante A."/>
            <person name="Walenz B."/>
            <person name="Wang J."/>
            <person name="Wasserman M."/>
            <person name="Watts T."/>
            <person name="Wilson D."/>
            <person name="Wilson R.K."/>
            <person name="Wing R.A."/>
            <person name="Wolfner M.F."/>
            <person name="Wong A."/>
            <person name="Wong G.K."/>
            <person name="Wu C.I."/>
            <person name="Wu G."/>
            <person name="Yamamoto D."/>
            <person name="Yang H.P."/>
            <person name="Yang S.P."/>
            <person name="Yorke J.A."/>
            <person name="Yoshida K."/>
            <person name="Zdobnov E."/>
            <person name="Zhang P."/>
            <person name="Zhang Y."/>
            <person name="Zimin A.V."/>
            <person name="Baldwin J."/>
            <person name="Abdouelleil A."/>
            <person name="Abdulkadir J."/>
            <person name="Abebe A."/>
            <person name="Abera B."/>
            <person name="Abreu J."/>
            <person name="Acer S.C."/>
            <person name="Aftuck L."/>
            <person name="Alexander A."/>
            <person name="An P."/>
            <person name="Anderson E."/>
            <person name="Anderson S."/>
            <person name="Arachi H."/>
            <person name="Azer M."/>
            <person name="Bachantsang P."/>
            <person name="Barry A."/>
            <person name="Bayul T."/>
            <person name="Berlin A."/>
            <person name="Bessette D."/>
            <person name="Bloom T."/>
            <person name="Blye J."/>
            <person name="Boguslavskiy L."/>
            <person name="Bonnet C."/>
            <person name="Boukhgalter B."/>
            <person name="Bourzgui I."/>
            <person name="Brown A."/>
            <person name="Cahill P."/>
            <person name="Channer S."/>
            <person name="Cheshatsang Y."/>
            <person name="Chuda L."/>
            <person name="Citroen M."/>
            <person name="Collymore A."/>
            <person name="Cooke P."/>
            <person name="Costello M."/>
            <person name="D'Aco K."/>
            <person name="Daza R."/>
            <person name="De Haan G."/>
            <person name="DeGray S."/>
            <person name="DeMaso C."/>
            <person name="Dhargay N."/>
            <person name="Dooley K."/>
            <person name="Dooley E."/>
            <person name="Doricent M."/>
            <person name="Dorje P."/>
            <person name="Dorjee K."/>
            <person name="Dupes A."/>
            <person name="Elong R."/>
            <person name="Falk J."/>
            <person name="Farina A."/>
            <person name="Faro S."/>
            <person name="Ferguson D."/>
            <person name="Fisher S."/>
            <person name="Foley C.D."/>
            <person name="Franke A."/>
            <person name="Friedrich D."/>
            <person name="Gadbois L."/>
            <person name="Gearin G."/>
            <person name="Gearin C.R."/>
            <person name="Giannoukos G."/>
            <person name="Goode T."/>
            <person name="Graham J."/>
            <person name="Grandbois E."/>
            <person name="Grewal S."/>
            <person name="Gyaltsen K."/>
            <person name="Hafez N."/>
            <person name="Hagos B."/>
            <person name="Hall J."/>
            <person name="Henson C."/>
            <person name="Hollinger A."/>
            <person name="Honan T."/>
            <person name="Huard M.D."/>
            <person name="Hughes L."/>
            <person name="Hurhula B."/>
            <person name="Husby M.E."/>
            <person name="Kamat A."/>
            <person name="Kanga B."/>
            <person name="Kashin S."/>
            <person name="Khazanovich D."/>
            <person name="Kisner P."/>
            <person name="Lance K."/>
            <person name="Lara M."/>
            <person name="Lee W."/>
            <person name="Lennon N."/>
            <person name="Letendre F."/>
            <person name="LeVine R."/>
            <person name="Lipovsky A."/>
            <person name="Liu X."/>
            <person name="Liu J."/>
            <person name="Liu S."/>
            <person name="Lokyitsang T."/>
            <person name="Lokyitsang Y."/>
            <person name="Lubonja R."/>
            <person name="Lui A."/>
            <person name="MacDonald P."/>
            <person name="Magnisalis V."/>
            <person name="Maru K."/>
            <person name="Matthews C."/>
            <person name="McCusker W."/>
            <person name="McDonough S."/>
            <person name="Mehta T."/>
            <person name="Meldrim J."/>
            <person name="Meneus L."/>
            <person name="Mihai O."/>
            <person name="Mihalev A."/>
            <person name="Mihova T."/>
            <person name="Mittelman R."/>
            <person name="Mlenga V."/>
            <person name="Montmayeur A."/>
            <person name="Mulrain L."/>
            <person name="Navidi A."/>
            <person name="Naylor J."/>
            <person name="Negash T."/>
            <person name="Nguyen T."/>
            <person name="Nguyen N."/>
            <person name="Nicol R."/>
            <person name="Norbu C."/>
            <person name="Norbu N."/>
            <person name="Novod N."/>
            <person name="O'Neill B."/>
            <person name="Osman S."/>
            <person name="Markiewicz E."/>
            <person name="Oyono O.L."/>
            <person name="Patti C."/>
            <person name="Phunkhang P."/>
            <person name="Pierre F."/>
            <person name="Priest M."/>
            <person name="Raghuraman S."/>
            <person name="Rege F."/>
            <person name="Reyes R."/>
            <person name="Rise C."/>
            <person name="Rogov P."/>
            <person name="Ross K."/>
            <person name="Ryan E."/>
            <person name="Settipalli S."/>
            <person name="Shea T."/>
            <person name="Sherpa N."/>
            <person name="Shi L."/>
            <person name="Shih D."/>
            <person name="Sparrow T."/>
            <person name="Spaulding J."/>
            <person name="Stalker J."/>
            <person name="Stange-Thomann N."/>
            <person name="Stavropoulos S."/>
            <person name="Stone C."/>
            <person name="Strader C."/>
            <person name="Tesfaye S."/>
            <person name="Thomson T."/>
            <person name="Thoulutsang Y."/>
            <person name="Thoulutsang D."/>
            <person name="Topham K."/>
            <person name="Topping I."/>
            <person name="Tsamla T."/>
            <person name="Vassiliev H."/>
            <person name="Vo A."/>
            <person name="Wangchuk T."/>
            <person name="Wangdi T."/>
            <person name="Weiand M."/>
            <person name="Wilkinson J."/>
            <person name="Wilson A."/>
            <person name="Yadav S."/>
            <person name="Young G."/>
            <person name="Yu Q."/>
            <person name="Zembek L."/>
            <person name="Zhong D."/>
            <person name="Zimmer A."/>
            <person name="Zwirko Z."/>
            <person name="Jaffe D.B."/>
            <person name="Alvarez P."/>
            <person name="Brockman W."/>
            <person name="Butler J."/>
            <person name="Chin C."/>
            <person name="Gnerre S."/>
            <person name="Grabherr M."/>
            <person name="Kleber M."/>
            <person name="Mauceli E."/>
            <person name="MacCallum I."/>
        </authorList>
    </citation>
    <scope>NUCLEOTIDE SEQUENCE [LARGE SCALE GENOMIC DNA]</scope>
    <source>
        <strain evidence="4">Tucson 15287-2541.00</strain>
    </source>
</reference>
<dbReference type="STRING" id="7222.B4J8M9"/>
<dbReference type="SMART" id="SM00409">
    <property type="entry name" value="IG"/>
    <property type="match status" value="1"/>
</dbReference>
<keyword evidence="4" id="KW-1185">Reference proteome</keyword>
<protein>
    <submittedName>
        <fullName evidence="3">GH20536</fullName>
    </submittedName>
</protein>
<dbReference type="InterPro" id="IPR036179">
    <property type="entry name" value="Ig-like_dom_sf"/>
</dbReference>
<dbReference type="InParanoid" id="B4J8M9"/>